<gene>
    <name evidence="1" type="ORF">MANES_09G021650v8</name>
</gene>
<dbReference type="Proteomes" id="UP000091857">
    <property type="component" value="Chromosome 9"/>
</dbReference>
<comment type="caution">
    <text evidence="1">The sequence shown here is derived from an EMBL/GenBank/DDBJ whole genome shotgun (WGS) entry which is preliminary data.</text>
</comment>
<dbReference type="EMBL" id="CM004395">
    <property type="protein sequence ID" value="KAG8646674.1"/>
    <property type="molecule type" value="Genomic_DNA"/>
</dbReference>
<keyword evidence="2" id="KW-1185">Reference proteome</keyword>
<evidence type="ECO:0000313" key="2">
    <source>
        <dbReference type="Proteomes" id="UP000091857"/>
    </source>
</evidence>
<proteinExistence type="predicted"/>
<accession>A0ACB7H3P2</accession>
<sequence>MSLSLFPSPLERTVASALLLLSNTKPLSPSPEFGFDGGTDKALREGSESKSSSEEISSSKSHSSSLTSDNDSSKEIRAAHNLRIVAVVARCHEMKFKVVRKRRTKVIWSSDSEHPEVVLALPATVSSKSESTEASCLSSTSSAASSARSCYEIRSMKRNQMESCENPKRRKVDSGYGSGSSYMRRQAEKILDFLSRGSSSEVRIRQVLGDSPDTSKALRMLLKLEEIKRSGTGGRLDPYLYKTKEQKRELLSFQAFGRRKQYLCRERRDEQVRGIAGCWCQNCWKILLSLPTYCSHVLPSSL</sequence>
<name>A0ACB7H3P2_MANES</name>
<evidence type="ECO:0000313" key="1">
    <source>
        <dbReference type="EMBL" id="KAG8646674.1"/>
    </source>
</evidence>
<reference evidence="2" key="1">
    <citation type="journal article" date="2016" name="Nat. Biotechnol.">
        <title>Sequencing wild and cultivated cassava and related species reveals extensive interspecific hybridization and genetic diversity.</title>
        <authorList>
            <person name="Bredeson J.V."/>
            <person name="Lyons J.B."/>
            <person name="Prochnik S.E."/>
            <person name="Wu G.A."/>
            <person name="Ha C.M."/>
            <person name="Edsinger-Gonzales E."/>
            <person name="Grimwood J."/>
            <person name="Schmutz J."/>
            <person name="Rabbi I.Y."/>
            <person name="Egesi C."/>
            <person name="Nauluvula P."/>
            <person name="Lebot V."/>
            <person name="Ndunguru J."/>
            <person name="Mkamilo G."/>
            <person name="Bart R.S."/>
            <person name="Setter T.L."/>
            <person name="Gleadow R.M."/>
            <person name="Kulakow P."/>
            <person name="Ferguson M.E."/>
            <person name="Rounsley S."/>
            <person name="Rokhsar D.S."/>
        </authorList>
    </citation>
    <scope>NUCLEOTIDE SEQUENCE [LARGE SCALE GENOMIC DNA]</scope>
    <source>
        <strain evidence="2">cv. AM560-2</strain>
    </source>
</reference>
<protein>
    <submittedName>
        <fullName evidence="1">Uncharacterized protein</fullName>
    </submittedName>
</protein>
<organism evidence="1 2">
    <name type="scientific">Manihot esculenta</name>
    <name type="common">Cassava</name>
    <name type="synonym">Jatropha manihot</name>
    <dbReference type="NCBI Taxonomy" id="3983"/>
    <lineage>
        <taxon>Eukaryota</taxon>
        <taxon>Viridiplantae</taxon>
        <taxon>Streptophyta</taxon>
        <taxon>Embryophyta</taxon>
        <taxon>Tracheophyta</taxon>
        <taxon>Spermatophyta</taxon>
        <taxon>Magnoliopsida</taxon>
        <taxon>eudicotyledons</taxon>
        <taxon>Gunneridae</taxon>
        <taxon>Pentapetalae</taxon>
        <taxon>rosids</taxon>
        <taxon>fabids</taxon>
        <taxon>Malpighiales</taxon>
        <taxon>Euphorbiaceae</taxon>
        <taxon>Crotonoideae</taxon>
        <taxon>Manihoteae</taxon>
        <taxon>Manihot</taxon>
    </lineage>
</organism>